<feature type="compositionally biased region" description="Basic and acidic residues" evidence="1">
    <location>
        <begin position="221"/>
        <end position="239"/>
    </location>
</feature>
<name>A0ABD3HLK9_9MARC</name>
<dbReference type="EMBL" id="JBJQOH010000003">
    <property type="protein sequence ID" value="KAL3691001.1"/>
    <property type="molecule type" value="Genomic_DNA"/>
</dbReference>
<sequence length="452" mass="49368">MAREQLAAFLLQKVCISASQEEELNAAIPGWEQQVGRIVDETPSQQETPDSAQKLFDVTGSSSSDEEGDKDLSHKPVPVQWISPEPTPKSACPATTSQNSADPFDSDRSQSPKRRLSWGLPPQRDLSSPQREPDQAVADADDRQQSSGHKDADITTSTDAVEATAGDRKDSGDGRNEAAETLGQPSTLGGEEILAARQENQEEDEGNKLLERTTTAGNSLEGERSLGKEEARVNDERVEGTTSVHSLEPKENLVKSGFTTKRDSTAAEQISFPKFLRGQASACATEGREKQKRSVPPKAVQEKLNKIRRLGKETASAKQSQSQQMRSEGKTAHAPRTVMDVLTQLSGSAPEAVVSGADLLSAAVRVGITLPRFLFLPQFKKAPRKEEKYITFEGKAKERSGVKTCEQYFLDDHIETRDNASAQKFQLPPGEVNSTAVSVSKKWKKRENSNLL</sequence>
<feature type="region of interest" description="Disordered" evidence="1">
    <location>
        <begin position="32"/>
        <end position="260"/>
    </location>
</feature>
<proteinExistence type="predicted"/>
<dbReference type="Proteomes" id="UP001633002">
    <property type="component" value="Unassembled WGS sequence"/>
</dbReference>
<evidence type="ECO:0000313" key="2">
    <source>
        <dbReference type="EMBL" id="KAL3691001.1"/>
    </source>
</evidence>
<feature type="compositionally biased region" description="Polar residues" evidence="1">
    <location>
        <begin position="316"/>
        <end position="326"/>
    </location>
</feature>
<feature type="region of interest" description="Disordered" evidence="1">
    <location>
        <begin position="311"/>
        <end position="333"/>
    </location>
</feature>
<evidence type="ECO:0000256" key="1">
    <source>
        <dbReference type="SAM" id="MobiDB-lite"/>
    </source>
</evidence>
<comment type="caution">
    <text evidence="2">The sequence shown here is derived from an EMBL/GenBank/DDBJ whole genome shotgun (WGS) entry which is preliminary data.</text>
</comment>
<feature type="compositionally biased region" description="Basic and acidic residues" evidence="1">
    <location>
        <begin position="140"/>
        <end position="153"/>
    </location>
</feature>
<keyword evidence="3" id="KW-1185">Reference proteome</keyword>
<accession>A0ABD3HLK9</accession>
<protein>
    <submittedName>
        <fullName evidence="2">Uncharacterized protein</fullName>
    </submittedName>
</protein>
<feature type="compositionally biased region" description="Basic and acidic residues" evidence="1">
    <location>
        <begin position="165"/>
        <end position="178"/>
    </location>
</feature>
<evidence type="ECO:0000313" key="3">
    <source>
        <dbReference type="Proteomes" id="UP001633002"/>
    </source>
</evidence>
<dbReference type="AlphaFoldDB" id="A0ABD3HLK9"/>
<gene>
    <name evidence="2" type="ORF">R1sor_004652</name>
</gene>
<reference evidence="2 3" key="1">
    <citation type="submission" date="2024-09" db="EMBL/GenBank/DDBJ databases">
        <title>Chromosome-scale assembly of Riccia sorocarpa.</title>
        <authorList>
            <person name="Paukszto L."/>
        </authorList>
    </citation>
    <scope>NUCLEOTIDE SEQUENCE [LARGE SCALE GENOMIC DNA]</scope>
    <source>
        <strain evidence="2">LP-2024</strain>
        <tissue evidence="2">Aerial parts of the thallus</tissue>
    </source>
</reference>
<feature type="region of interest" description="Disordered" evidence="1">
    <location>
        <begin position="281"/>
        <end position="300"/>
    </location>
</feature>
<organism evidence="2 3">
    <name type="scientific">Riccia sorocarpa</name>
    <dbReference type="NCBI Taxonomy" id="122646"/>
    <lineage>
        <taxon>Eukaryota</taxon>
        <taxon>Viridiplantae</taxon>
        <taxon>Streptophyta</taxon>
        <taxon>Embryophyta</taxon>
        <taxon>Marchantiophyta</taxon>
        <taxon>Marchantiopsida</taxon>
        <taxon>Marchantiidae</taxon>
        <taxon>Marchantiales</taxon>
        <taxon>Ricciaceae</taxon>
        <taxon>Riccia</taxon>
    </lineage>
</organism>
<feature type="compositionally biased region" description="Polar residues" evidence="1">
    <location>
        <begin position="42"/>
        <end position="51"/>
    </location>
</feature>